<dbReference type="Proteomes" id="UP000054010">
    <property type="component" value="Unassembled WGS sequence"/>
</dbReference>
<dbReference type="AlphaFoldDB" id="E1IF73"/>
<keyword evidence="2" id="KW-1185">Reference proteome</keyword>
<comment type="caution">
    <text evidence="1">The sequence shown here is derived from an EMBL/GenBank/DDBJ whole genome shotgun (WGS) entry which is preliminary data.</text>
</comment>
<gene>
    <name evidence="1" type="ORF">OSCT_1974</name>
</gene>
<sequence length="253" mass="28349">MNTIRDILACHAPWGIYEAGEGRVAASPAGLRMTTRNVTARCYSDAQIHDYRLRGLHLPRRPPLRISLRARFSHPAHTLRGTAGFGLWNYPNLTHPVFPQTLWFFFASPPAAMELALGVPGYGWKAATMDTGRPQALALLPLAPLAVPLMRSYAGYRLLWPGIQRCVGVHEAPIHTSMTEWHDYEIVWGERFSSLLMDGVALLDRVPSPRGPLCFVAWVDNQYLVVTPQGRFGWGLLDAPEEQWLEISDLVIN</sequence>
<protein>
    <recommendedName>
        <fullName evidence="3">GH16 domain-containing protein</fullName>
    </recommendedName>
</protein>
<proteinExistence type="predicted"/>
<dbReference type="EMBL" id="ADVR01000082">
    <property type="protein sequence ID" value="EFO80172.1"/>
    <property type="molecule type" value="Genomic_DNA"/>
</dbReference>
<dbReference type="STRING" id="765420.OSCT_1974"/>
<evidence type="ECO:0008006" key="3">
    <source>
        <dbReference type="Google" id="ProtNLM"/>
    </source>
</evidence>
<organism evidence="1 2">
    <name type="scientific">Oscillochloris trichoides DG-6</name>
    <dbReference type="NCBI Taxonomy" id="765420"/>
    <lineage>
        <taxon>Bacteria</taxon>
        <taxon>Bacillati</taxon>
        <taxon>Chloroflexota</taxon>
        <taxon>Chloroflexia</taxon>
        <taxon>Chloroflexales</taxon>
        <taxon>Chloroflexineae</taxon>
        <taxon>Oscillochloridaceae</taxon>
        <taxon>Oscillochloris</taxon>
    </lineage>
</organism>
<dbReference type="OrthoDB" id="160693at2"/>
<evidence type="ECO:0000313" key="2">
    <source>
        <dbReference type="Proteomes" id="UP000054010"/>
    </source>
</evidence>
<evidence type="ECO:0000313" key="1">
    <source>
        <dbReference type="EMBL" id="EFO80172.1"/>
    </source>
</evidence>
<name>E1IF73_9CHLR</name>
<reference evidence="1 2" key="1">
    <citation type="journal article" date="2011" name="J. Bacteriol.">
        <title>Draft genome sequence of the anoxygenic filamentous phototrophic bacterium Oscillochloris trichoides subsp. DG-6.</title>
        <authorList>
            <person name="Kuznetsov B.B."/>
            <person name="Ivanovsky R.N."/>
            <person name="Keppen O.I."/>
            <person name="Sukhacheva M.V."/>
            <person name="Bumazhkin B.K."/>
            <person name="Patutina E.O."/>
            <person name="Beletsky A.V."/>
            <person name="Mardanov A.V."/>
            <person name="Baslerov R.V."/>
            <person name="Panteleeva A.N."/>
            <person name="Kolganova T.V."/>
            <person name="Ravin N.V."/>
            <person name="Skryabin K.G."/>
        </authorList>
    </citation>
    <scope>NUCLEOTIDE SEQUENCE [LARGE SCALE GENOMIC DNA]</scope>
    <source>
        <strain evidence="1 2">DG-6</strain>
    </source>
</reference>
<accession>E1IF73</accession>
<dbReference type="eggNOG" id="ENOG50325GN">
    <property type="taxonomic scope" value="Bacteria"/>
</dbReference>
<dbReference type="HOGENOM" id="CLU_1089420_0_0_0"/>